<feature type="region of interest" description="Disordered" evidence="1">
    <location>
        <begin position="879"/>
        <end position="916"/>
    </location>
</feature>
<evidence type="ECO:0000313" key="3">
    <source>
        <dbReference type="EMBL" id="KAJ4448583.1"/>
    </source>
</evidence>
<dbReference type="Proteomes" id="UP001148838">
    <property type="component" value="Unassembled WGS sequence"/>
</dbReference>
<dbReference type="PROSITE" id="PS50878">
    <property type="entry name" value="RT_POL"/>
    <property type="match status" value="1"/>
</dbReference>
<dbReference type="InterPro" id="IPR000477">
    <property type="entry name" value="RT_dom"/>
</dbReference>
<dbReference type="PANTHER" id="PTHR47027:SF20">
    <property type="entry name" value="REVERSE TRANSCRIPTASE-LIKE PROTEIN WITH RNA-DIRECTED DNA POLYMERASE DOMAIN"/>
    <property type="match status" value="1"/>
</dbReference>
<feature type="domain" description="Reverse transcriptase" evidence="2">
    <location>
        <begin position="1"/>
        <end position="172"/>
    </location>
</feature>
<reference evidence="3 4" key="1">
    <citation type="journal article" date="2022" name="Allergy">
        <title>Genome assembly and annotation of Periplaneta americana reveal a comprehensive cockroach allergen profile.</title>
        <authorList>
            <person name="Wang L."/>
            <person name="Xiong Q."/>
            <person name="Saelim N."/>
            <person name="Wang L."/>
            <person name="Nong W."/>
            <person name="Wan A.T."/>
            <person name="Shi M."/>
            <person name="Liu X."/>
            <person name="Cao Q."/>
            <person name="Hui J.H.L."/>
            <person name="Sookrung N."/>
            <person name="Leung T.F."/>
            <person name="Tungtrongchitr A."/>
            <person name="Tsui S.K.W."/>
        </authorList>
    </citation>
    <scope>NUCLEOTIDE SEQUENCE [LARGE SCALE GENOMIC DNA]</scope>
    <source>
        <strain evidence="3">PWHHKU_190912</strain>
    </source>
</reference>
<name>A0ABQ8TQJ5_PERAM</name>
<dbReference type="EMBL" id="JAJSOF020000005">
    <property type="protein sequence ID" value="KAJ4448583.1"/>
    <property type="molecule type" value="Genomic_DNA"/>
</dbReference>
<dbReference type="PANTHER" id="PTHR47027">
    <property type="entry name" value="REVERSE TRANSCRIPTASE DOMAIN-CONTAINING PROTEIN"/>
    <property type="match status" value="1"/>
</dbReference>
<dbReference type="Pfam" id="PF00078">
    <property type="entry name" value="RVT_1"/>
    <property type="match status" value="2"/>
</dbReference>
<evidence type="ECO:0000256" key="1">
    <source>
        <dbReference type="SAM" id="MobiDB-lite"/>
    </source>
</evidence>
<protein>
    <recommendedName>
        <fullName evidence="2">Reverse transcriptase domain-containing protein</fullName>
    </recommendedName>
</protein>
<organism evidence="3 4">
    <name type="scientific">Periplaneta americana</name>
    <name type="common">American cockroach</name>
    <name type="synonym">Blatta americana</name>
    <dbReference type="NCBI Taxonomy" id="6978"/>
    <lineage>
        <taxon>Eukaryota</taxon>
        <taxon>Metazoa</taxon>
        <taxon>Ecdysozoa</taxon>
        <taxon>Arthropoda</taxon>
        <taxon>Hexapoda</taxon>
        <taxon>Insecta</taxon>
        <taxon>Pterygota</taxon>
        <taxon>Neoptera</taxon>
        <taxon>Polyneoptera</taxon>
        <taxon>Dictyoptera</taxon>
        <taxon>Blattodea</taxon>
        <taxon>Blattoidea</taxon>
        <taxon>Blattidae</taxon>
        <taxon>Blattinae</taxon>
        <taxon>Periplaneta</taxon>
    </lineage>
</organism>
<evidence type="ECO:0000313" key="4">
    <source>
        <dbReference type="Proteomes" id="UP001148838"/>
    </source>
</evidence>
<keyword evidence="4" id="KW-1185">Reference proteome</keyword>
<gene>
    <name evidence="3" type="ORF">ANN_10602</name>
</gene>
<evidence type="ECO:0000259" key="2">
    <source>
        <dbReference type="PROSITE" id="PS50878"/>
    </source>
</evidence>
<feature type="compositionally biased region" description="Polar residues" evidence="1">
    <location>
        <begin position="891"/>
        <end position="909"/>
    </location>
</feature>
<proteinExistence type="predicted"/>
<sequence length="916" mass="104290">MCLSETYSRVRIGQFLSDAFPIHCGLKQGDALSPLLFNFALEYAITKVQDNTEDLELNWLHQLLVYADDVNMLGENPQTIRENTEILLEASKAIGLEVNPEETKYMIMSPWTLTLREEQRLRVFENKVLRKIFGAKWDEVTGEWRKLHDVYSSPDIIRNIKSRRLRWAGHVARMGESRNAYRVLVGRPEGKKSLGRPRRRWEDNIKMDLRRWDIMVEIGLILLRIGSMAGLCEGGNEPPGSLKANKEAEIGRNLLGTTYARGLRLISDHGTGRGGVGWCLPLGWQDAVICCSMTKHVKAVGRSAGLELNGLRQLLVYADDVNMLGENPQTIRGNAEILVEASKAIGLEVNPEKTKYMIMSRDQNIVRNGTIKIGDLSFEESYVKNLKVILPVVLYGCETWTLTLREEQRLRVFENKVLRKIFGAKRDEVTGEWRKLHNTELLALYTSPDIIRTIKSRRLRWTGHVARMGESRNAYRVLVGRPEGKRPLGRPRRGWEDNIKIDLREVGYDDYCALNCGIPAKQVTQLSALYRNIMAVDIGHIRQHICLTWSQATKGNIEGGGFDPVLWIEFGVAQWSERLVRRTKDPGSIPGAGANFSPQILIKTVTKRPLAEQVLNVNRRVNMLLYLRTVRRKRKITYCSASPARFILVIIDAITSVSVNDDIFSEVRAVEIKLDSLSGSEVQILRDEFQNVFAKNSGYKKMCKVAQVLEGVPVGEIDGVCVCDIPLFKYARLTSCDVERSFSQTISLISNSAKILLRILNRRLYSKMEEEQFGFRKGREKTFDRVDWNKLMRILKKIDEDWKEKSLFSNLCMKQRVKVRTEEEISEGSEIRRGARQGCPLSPTLFNIYLEDFFGRICDSKMVFGEMKERIRYGLPDLSLQSGKTSKKPQARNSQNGIRNAHSGKSSESGELASLP</sequence>
<dbReference type="SUPFAM" id="SSF56672">
    <property type="entry name" value="DNA/RNA polymerases"/>
    <property type="match status" value="2"/>
</dbReference>
<dbReference type="InterPro" id="IPR043502">
    <property type="entry name" value="DNA/RNA_pol_sf"/>
</dbReference>
<comment type="caution">
    <text evidence="3">The sequence shown here is derived from an EMBL/GenBank/DDBJ whole genome shotgun (WGS) entry which is preliminary data.</text>
</comment>
<accession>A0ABQ8TQJ5</accession>